<evidence type="ECO:0000256" key="1">
    <source>
        <dbReference type="SAM" id="Phobius"/>
    </source>
</evidence>
<dbReference type="Proteomes" id="UP000256645">
    <property type="component" value="Unassembled WGS sequence"/>
</dbReference>
<evidence type="ECO:0000313" key="2">
    <source>
        <dbReference type="EMBL" id="RDW77168.1"/>
    </source>
</evidence>
<feature type="transmembrane region" description="Helical" evidence="1">
    <location>
        <begin position="12"/>
        <end position="31"/>
    </location>
</feature>
<sequence length="250" mass="28216">MVLGYGTQANRPLILGFISIVVSLCIWDFWLYEPASGQCQISFRLPVILALLIFDVLVNLWLTWVFVHYLRPYLTKGVLKAFVPKGIGDLTISRVFKHATPNTDFNISIAIPQADLIRVIRNTLIGCIAMCAATIANCLVLIILQSHEEVWMLFTFRTLDEPDSEDTLVRNDRLALTANAREMAQYANVFSSPENIMEIFDVEHSTLNGPSESRRTLSRSRKSTVVTGARDEISLMDAVLEDMFTSSRKR</sequence>
<name>A0A3D8RT75_9HELO</name>
<evidence type="ECO:0000313" key="3">
    <source>
        <dbReference type="Proteomes" id="UP000256645"/>
    </source>
</evidence>
<protein>
    <submittedName>
        <fullName evidence="2">Uncharacterized protein</fullName>
    </submittedName>
</protein>
<dbReference type="OrthoDB" id="3553609at2759"/>
<keyword evidence="3" id="KW-1185">Reference proteome</keyword>
<feature type="transmembrane region" description="Helical" evidence="1">
    <location>
        <begin position="123"/>
        <end position="144"/>
    </location>
</feature>
<feature type="transmembrane region" description="Helical" evidence="1">
    <location>
        <begin position="43"/>
        <end position="67"/>
    </location>
</feature>
<reference evidence="2 3" key="1">
    <citation type="journal article" date="2018" name="IMA Fungus">
        <title>IMA Genome-F 9: Draft genome sequence of Annulohypoxylon stygium, Aspergillus mulundensis, Berkeleyomyces basicola (syn. Thielaviopsis basicola), Ceratocystis smalleyi, two Cercospora beticola strains, Coleophoma cylindrospora, Fusarium fracticaudum, Phialophora cf. hyalina, and Morchella septimelata.</title>
        <authorList>
            <person name="Wingfield B.D."/>
            <person name="Bills G.F."/>
            <person name="Dong Y."/>
            <person name="Huang W."/>
            <person name="Nel W.J."/>
            <person name="Swalarsk-Parry B.S."/>
            <person name="Vaghefi N."/>
            <person name="Wilken P.M."/>
            <person name="An Z."/>
            <person name="de Beer Z.W."/>
            <person name="De Vos L."/>
            <person name="Chen L."/>
            <person name="Duong T.A."/>
            <person name="Gao Y."/>
            <person name="Hammerbacher A."/>
            <person name="Kikkert J.R."/>
            <person name="Li Y."/>
            <person name="Li H."/>
            <person name="Li K."/>
            <person name="Li Q."/>
            <person name="Liu X."/>
            <person name="Ma X."/>
            <person name="Naidoo K."/>
            <person name="Pethybridge S.J."/>
            <person name="Sun J."/>
            <person name="Steenkamp E.T."/>
            <person name="van der Nest M.A."/>
            <person name="van Wyk S."/>
            <person name="Wingfield M.J."/>
            <person name="Xiong C."/>
            <person name="Yue Q."/>
            <person name="Zhang X."/>
        </authorList>
    </citation>
    <scope>NUCLEOTIDE SEQUENCE [LARGE SCALE GENOMIC DNA]</scope>
    <source>
        <strain evidence="2 3">BP6252</strain>
    </source>
</reference>
<dbReference type="EMBL" id="PDLM01000005">
    <property type="protein sequence ID" value="RDW77168.1"/>
    <property type="molecule type" value="Genomic_DNA"/>
</dbReference>
<dbReference type="AlphaFoldDB" id="A0A3D8RT75"/>
<proteinExistence type="predicted"/>
<comment type="caution">
    <text evidence="2">The sequence shown here is derived from an EMBL/GenBank/DDBJ whole genome shotgun (WGS) entry which is preliminary data.</text>
</comment>
<organism evidence="2 3">
    <name type="scientific">Coleophoma cylindrospora</name>
    <dbReference type="NCBI Taxonomy" id="1849047"/>
    <lineage>
        <taxon>Eukaryota</taxon>
        <taxon>Fungi</taxon>
        <taxon>Dikarya</taxon>
        <taxon>Ascomycota</taxon>
        <taxon>Pezizomycotina</taxon>
        <taxon>Leotiomycetes</taxon>
        <taxon>Helotiales</taxon>
        <taxon>Dermateaceae</taxon>
        <taxon>Coleophoma</taxon>
    </lineage>
</organism>
<gene>
    <name evidence="2" type="ORF">BP6252_05221</name>
</gene>
<keyword evidence="1" id="KW-0812">Transmembrane</keyword>
<keyword evidence="1" id="KW-1133">Transmembrane helix</keyword>
<accession>A0A3D8RT75</accession>
<keyword evidence="1" id="KW-0472">Membrane</keyword>